<reference evidence="7" key="1">
    <citation type="submission" date="2020-05" db="EMBL/GenBank/DDBJ databases">
        <title>Phylogenomic resolution of chytrid fungi.</title>
        <authorList>
            <person name="Stajich J.E."/>
            <person name="Amses K."/>
            <person name="Simmons R."/>
            <person name="Seto K."/>
            <person name="Myers J."/>
            <person name="Bonds A."/>
            <person name="Quandt C.A."/>
            <person name="Barry K."/>
            <person name="Liu P."/>
            <person name="Grigoriev I."/>
            <person name="Longcore J.E."/>
            <person name="James T.Y."/>
        </authorList>
    </citation>
    <scope>NUCLEOTIDE SEQUENCE</scope>
    <source>
        <strain evidence="7">JEL0318</strain>
    </source>
</reference>
<dbReference type="EMBL" id="JADGJD010003054">
    <property type="protein sequence ID" value="KAJ3026088.1"/>
    <property type="molecule type" value="Genomic_DNA"/>
</dbReference>
<name>A0AAD5S1H4_9FUNG</name>
<dbReference type="PROSITE" id="PS50086">
    <property type="entry name" value="TBC_RABGAP"/>
    <property type="match status" value="1"/>
</dbReference>
<dbReference type="GO" id="GO:0005096">
    <property type="term" value="F:GTPase activator activity"/>
    <property type="evidence" value="ECO:0007669"/>
    <property type="project" value="TreeGrafter"/>
</dbReference>
<dbReference type="PANTHER" id="PTHR22957:SF263">
    <property type="entry name" value="MITOTIC CHECK POINT PROTEIN BUB2"/>
    <property type="match status" value="1"/>
</dbReference>
<evidence type="ECO:0000313" key="7">
    <source>
        <dbReference type="EMBL" id="KAJ3026088.1"/>
    </source>
</evidence>
<accession>A0AAD5S1H4</accession>
<feature type="domain" description="Rab-GAP TBC" evidence="6">
    <location>
        <begin position="4"/>
        <end position="155"/>
    </location>
</feature>
<comment type="subcellular location">
    <subcellularLocation>
        <location evidence="1">Cytoplasm</location>
        <location evidence="1">Cytoskeleton</location>
    </subcellularLocation>
</comment>
<evidence type="ECO:0000256" key="5">
    <source>
        <dbReference type="ARBA" id="ARBA00061049"/>
    </source>
</evidence>
<evidence type="ECO:0000256" key="2">
    <source>
        <dbReference type="ARBA" id="ARBA00022490"/>
    </source>
</evidence>
<evidence type="ECO:0000256" key="3">
    <source>
        <dbReference type="ARBA" id="ARBA00023212"/>
    </source>
</evidence>
<dbReference type="FunFam" id="1.10.8.270:FF:000035">
    <property type="entry name" value="Cell cycle arrest protein BUB2"/>
    <property type="match status" value="1"/>
</dbReference>
<gene>
    <name evidence="7" type="ORF">HK097_006531</name>
</gene>
<keyword evidence="3" id="KW-0206">Cytoskeleton</keyword>
<organism evidence="7 8">
    <name type="scientific">Rhizophlyctis rosea</name>
    <dbReference type="NCBI Taxonomy" id="64517"/>
    <lineage>
        <taxon>Eukaryota</taxon>
        <taxon>Fungi</taxon>
        <taxon>Fungi incertae sedis</taxon>
        <taxon>Chytridiomycota</taxon>
        <taxon>Chytridiomycota incertae sedis</taxon>
        <taxon>Chytridiomycetes</taxon>
        <taxon>Rhizophlyctidales</taxon>
        <taxon>Rhizophlyctidaceae</taxon>
        <taxon>Rhizophlyctis</taxon>
    </lineage>
</organism>
<evidence type="ECO:0000256" key="4">
    <source>
        <dbReference type="ARBA" id="ARBA00023306"/>
    </source>
</evidence>
<dbReference type="Gene3D" id="1.10.8.270">
    <property type="entry name" value="putative rabgap domain of human tbc1 domain family member 14 like domains"/>
    <property type="match status" value="1"/>
</dbReference>
<dbReference type="AlphaFoldDB" id="A0AAD5S1H4"/>
<comment type="similarity">
    <text evidence="5">Belongs to the BUB2 family.</text>
</comment>
<dbReference type="InterPro" id="IPR035969">
    <property type="entry name" value="Rab-GAP_TBC_sf"/>
</dbReference>
<dbReference type="GO" id="GO:0005856">
    <property type="term" value="C:cytoskeleton"/>
    <property type="evidence" value="ECO:0007669"/>
    <property type="project" value="UniProtKB-SubCell"/>
</dbReference>
<sequence>MPTPTRCSLRGKIWKLLLGTYRISAQEYVGLCERGQPPEVWDKIKNDTFRTFKVDERFKERVGERVIARVLGCFVWKVQDLPQSRFYNLKFSYVQGMNVLAGPFLYVMPELDAFYAFTHFIQTACPLYVQPQLEGVHCGAEVNHLATKESPSHRM</sequence>
<comment type="caution">
    <text evidence="7">The sequence shown here is derived from an EMBL/GenBank/DDBJ whole genome shotgun (WGS) entry which is preliminary data.</text>
</comment>
<keyword evidence="4" id="KW-0131">Cell cycle</keyword>
<dbReference type="Proteomes" id="UP001212841">
    <property type="component" value="Unassembled WGS sequence"/>
</dbReference>
<dbReference type="PANTHER" id="PTHR22957">
    <property type="entry name" value="TBC1 DOMAIN FAMILY MEMBER GTPASE-ACTIVATING PROTEIN"/>
    <property type="match status" value="1"/>
</dbReference>
<keyword evidence="2" id="KW-0963">Cytoplasm</keyword>
<keyword evidence="8" id="KW-1185">Reference proteome</keyword>
<proteinExistence type="inferred from homology"/>
<evidence type="ECO:0000256" key="1">
    <source>
        <dbReference type="ARBA" id="ARBA00004245"/>
    </source>
</evidence>
<evidence type="ECO:0000259" key="6">
    <source>
        <dbReference type="PROSITE" id="PS50086"/>
    </source>
</evidence>
<dbReference type="Pfam" id="PF00566">
    <property type="entry name" value="RabGAP-TBC"/>
    <property type="match status" value="1"/>
</dbReference>
<dbReference type="InterPro" id="IPR000195">
    <property type="entry name" value="Rab-GAP-TBC_dom"/>
</dbReference>
<dbReference type="SUPFAM" id="SSF47923">
    <property type="entry name" value="Ypt/Rab-GAP domain of gyp1p"/>
    <property type="match status" value="1"/>
</dbReference>
<protein>
    <recommendedName>
        <fullName evidence="6">Rab-GAP TBC domain-containing protein</fullName>
    </recommendedName>
</protein>
<evidence type="ECO:0000313" key="8">
    <source>
        <dbReference type="Proteomes" id="UP001212841"/>
    </source>
</evidence>